<evidence type="ECO:0000256" key="7">
    <source>
        <dbReference type="ARBA" id="ARBA00022840"/>
    </source>
</evidence>
<dbReference type="InterPro" id="IPR011712">
    <property type="entry name" value="Sig_transdc_His_kin_sub3_dim/P"/>
</dbReference>
<feature type="domain" description="Signal transduction histidine kinase subgroup 3 dimerisation and phosphoacceptor" evidence="10">
    <location>
        <begin position="235"/>
        <end position="298"/>
    </location>
</feature>
<proteinExistence type="predicted"/>
<keyword evidence="13" id="KW-1185">Reference proteome</keyword>
<comment type="catalytic activity">
    <reaction evidence="1">
        <text>ATP + protein L-histidine = ADP + protein N-phospho-L-histidine.</text>
        <dbReference type="EC" id="2.7.13.3"/>
    </reaction>
</comment>
<keyword evidence="9" id="KW-1133">Transmembrane helix</keyword>
<dbReference type="Pfam" id="PF07730">
    <property type="entry name" value="HisKA_3"/>
    <property type="match status" value="1"/>
</dbReference>
<keyword evidence="9" id="KW-0812">Transmembrane</keyword>
<sequence length="425" mass="44097">MTSTEPDHRTRPDPGALVRRCCRDLGLLTATFVVALLGFVVATTLFAVGIGTAVIGVGLVVLVAALVTGGGFARFHRLLLARAGVAIVPPRYPAPAPGVRGRLRRLAHPQSWRELLHVLVAFVVSCVTFPLGLTWFVAGPGGLSYPFWSRYLPGEPQGLAWLLGFPGRLAEDAVNVALGLVLLLTAPVVLRGLVLVHAGLARALLDDEAGRLRSRVEDLTSSRAAAGQAETATLRRLERDLHDGPQQRLIRVGLDISAAHRRLAADPDGARAILDEALQTSREALAEIRSLSRGIAPPILAEQGLPAALITLAARCPVATAVAVSDEDRLAGLSPAAQNAVYFTVAEALANVAKHSGAAAARVELRAVGALAVVSVGDDGRGGADVGKGHGLAGLADRLEGVDGRLEVSSPVGGPTHLTATLPLG</sequence>
<evidence type="ECO:0000256" key="8">
    <source>
        <dbReference type="ARBA" id="ARBA00023012"/>
    </source>
</evidence>
<evidence type="ECO:0000256" key="1">
    <source>
        <dbReference type="ARBA" id="ARBA00000085"/>
    </source>
</evidence>
<name>A0A7W3IU75_9ACTN</name>
<dbReference type="InterPro" id="IPR050482">
    <property type="entry name" value="Sensor_HK_TwoCompSys"/>
</dbReference>
<keyword evidence="5" id="KW-0547">Nucleotide-binding</keyword>
<evidence type="ECO:0000259" key="10">
    <source>
        <dbReference type="Pfam" id="PF07730"/>
    </source>
</evidence>
<feature type="transmembrane region" description="Helical" evidence="9">
    <location>
        <begin position="115"/>
        <end position="138"/>
    </location>
</feature>
<dbReference type="Gene3D" id="1.20.5.1930">
    <property type="match status" value="1"/>
</dbReference>
<dbReference type="GO" id="GO:0005524">
    <property type="term" value="F:ATP binding"/>
    <property type="evidence" value="ECO:0007669"/>
    <property type="project" value="UniProtKB-KW"/>
</dbReference>
<dbReference type="GO" id="GO:0016020">
    <property type="term" value="C:membrane"/>
    <property type="evidence" value="ECO:0007669"/>
    <property type="project" value="InterPro"/>
</dbReference>
<evidence type="ECO:0000259" key="11">
    <source>
        <dbReference type="Pfam" id="PF13796"/>
    </source>
</evidence>
<dbReference type="GO" id="GO:0000155">
    <property type="term" value="F:phosphorelay sensor kinase activity"/>
    <property type="evidence" value="ECO:0007669"/>
    <property type="project" value="InterPro"/>
</dbReference>
<evidence type="ECO:0000313" key="12">
    <source>
        <dbReference type="EMBL" id="MBA8795351.1"/>
    </source>
</evidence>
<evidence type="ECO:0000313" key="13">
    <source>
        <dbReference type="Proteomes" id="UP000523079"/>
    </source>
</evidence>
<dbReference type="RefSeq" id="WP_182560985.1">
    <property type="nucleotide sequence ID" value="NZ_JACGWT010000005.1"/>
</dbReference>
<gene>
    <name evidence="12" type="ORF">FHX74_002987</name>
</gene>
<dbReference type="GO" id="GO:0046983">
    <property type="term" value="F:protein dimerization activity"/>
    <property type="evidence" value="ECO:0007669"/>
    <property type="project" value="InterPro"/>
</dbReference>
<dbReference type="InterPro" id="IPR025828">
    <property type="entry name" value="Put_sensor_dom"/>
</dbReference>
<evidence type="ECO:0000256" key="3">
    <source>
        <dbReference type="ARBA" id="ARBA00022553"/>
    </source>
</evidence>
<feature type="transmembrane region" description="Helical" evidence="9">
    <location>
        <begin position="25"/>
        <end position="47"/>
    </location>
</feature>
<dbReference type="EMBL" id="JACGWT010000005">
    <property type="protein sequence ID" value="MBA8795351.1"/>
    <property type="molecule type" value="Genomic_DNA"/>
</dbReference>
<dbReference type="InterPro" id="IPR036890">
    <property type="entry name" value="HATPase_C_sf"/>
</dbReference>
<evidence type="ECO:0000256" key="6">
    <source>
        <dbReference type="ARBA" id="ARBA00022777"/>
    </source>
</evidence>
<dbReference type="EC" id="2.7.13.3" evidence="2"/>
<dbReference type="SUPFAM" id="SSF55874">
    <property type="entry name" value="ATPase domain of HSP90 chaperone/DNA topoisomerase II/histidine kinase"/>
    <property type="match status" value="1"/>
</dbReference>
<dbReference type="Pfam" id="PF13796">
    <property type="entry name" value="Sensor"/>
    <property type="match status" value="1"/>
</dbReference>
<comment type="caution">
    <text evidence="12">The sequence shown here is derived from an EMBL/GenBank/DDBJ whole genome shotgun (WGS) entry which is preliminary data.</text>
</comment>
<organism evidence="12 13">
    <name type="scientific">Microlunatus kandeliicorticis</name>
    <dbReference type="NCBI Taxonomy" id="1759536"/>
    <lineage>
        <taxon>Bacteria</taxon>
        <taxon>Bacillati</taxon>
        <taxon>Actinomycetota</taxon>
        <taxon>Actinomycetes</taxon>
        <taxon>Propionibacteriales</taxon>
        <taxon>Propionibacteriaceae</taxon>
        <taxon>Microlunatus</taxon>
    </lineage>
</organism>
<dbReference type="Gene3D" id="3.30.565.10">
    <property type="entry name" value="Histidine kinase-like ATPase, C-terminal domain"/>
    <property type="match status" value="1"/>
</dbReference>
<feature type="domain" description="Putative sensor" evidence="11">
    <location>
        <begin position="28"/>
        <end position="205"/>
    </location>
</feature>
<feature type="transmembrane region" description="Helical" evidence="9">
    <location>
        <begin position="53"/>
        <end position="73"/>
    </location>
</feature>
<dbReference type="PANTHER" id="PTHR24421">
    <property type="entry name" value="NITRATE/NITRITE SENSOR PROTEIN NARX-RELATED"/>
    <property type="match status" value="1"/>
</dbReference>
<dbReference type="CDD" id="cd16917">
    <property type="entry name" value="HATPase_UhpB-NarQ-NarX-like"/>
    <property type="match status" value="1"/>
</dbReference>
<keyword evidence="6 12" id="KW-0418">Kinase</keyword>
<dbReference type="Proteomes" id="UP000523079">
    <property type="component" value="Unassembled WGS sequence"/>
</dbReference>
<keyword evidence="8" id="KW-0902">Two-component regulatory system</keyword>
<keyword evidence="4" id="KW-0808">Transferase</keyword>
<evidence type="ECO:0000256" key="4">
    <source>
        <dbReference type="ARBA" id="ARBA00022679"/>
    </source>
</evidence>
<feature type="transmembrane region" description="Helical" evidence="9">
    <location>
        <begin position="176"/>
        <end position="205"/>
    </location>
</feature>
<evidence type="ECO:0000256" key="5">
    <source>
        <dbReference type="ARBA" id="ARBA00022741"/>
    </source>
</evidence>
<accession>A0A7W3IU75</accession>
<dbReference type="AlphaFoldDB" id="A0A7W3IU75"/>
<evidence type="ECO:0000256" key="9">
    <source>
        <dbReference type="SAM" id="Phobius"/>
    </source>
</evidence>
<keyword evidence="3" id="KW-0597">Phosphoprotein</keyword>
<dbReference type="PANTHER" id="PTHR24421:SF10">
    <property type="entry name" value="NITRATE_NITRITE SENSOR PROTEIN NARQ"/>
    <property type="match status" value="1"/>
</dbReference>
<protein>
    <recommendedName>
        <fullName evidence="2">histidine kinase</fullName>
        <ecNumber evidence="2">2.7.13.3</ecNumber>
    </recommendedName>
</protein>
<keyword evidence="9" id="KW-0472">Membrane</keyword>
<keyword evidence="7" id="KW-0067">ATP-binding</keyword>
<evidence type="ECO:0000256" key="2">
    <source>
        <dbReference type="ARBA" id="ARBA00012438"/>
    </source>
</evidence>
<reference evidence="12 13" key="1">
    <citation type="submission" date="2020-07" db="EMBL/GenBank/DDBJ databases">
        <title>Sequencing the genomes of 1000 actinobacteria strains.</title>
        <authorList>
            <person name="Klenk H.-P."/>
        </authorList>
    </citation>
    <scope>NUCLEOTIDE SEQUENCE [LARGE SCALE GENOMIC DNA]</scope>
    <source>
        <strain evidence="12 13">DSM 100723</strain>
    </source>
</reference>